<gene>
    <name evidence="7" type="ORF">SAMN02745910_01392</name>
</gene>
<evidence type="ECO:0000256" key="3">
    <source>
        <dbReference type="ARBA" id="ARBA00022960"/>
    </source>
</evidence>
<feature type="transmembrane region" description="Helical" evidence="6">
    <location>
        <begin position="315"/>
        <end position="334"/>
    </location>
</feature>
<name>A0A1I5YDE7_9BACI</name>
<feature type="transmembrane region" description="Helical" evidence="6">
    <location>
        <begin position="161"/>
        <end position="180"/>
    </location>
</feature>
<proteinExistence type="predicted"/>
<dbReference type="Pfam" id="PF01098">
    <property type="entry name" value="FTSW_RODA_SPOVE"/>
    <property type="match status" value="1"/>
</dbReference>
<comment type="caution">
    <text evidence="7">The sequence shown here is derived from an EMBL/GenBank/DDBJ whole genome shotgun (WGS) entry which is preliminary data.</text>
</comment>
<dbReference type="Proteomes" id="UP000182762">
    <property type="component" value="Unassembled WGS sequence"/>
</dbReference>
<keyword evidence="8" id="KW-1185">Reference proteome</keyword>
<feature type="transmembrane region" description="Helical" evidence="6">
    <location>
        <begin position="74"/>
        <end position="97"/>
    </location>
</feature>
<keyword evidence="2 6" id="KW-0812">Transmembrane</keyword>
<dbReference type="GeneID" id="93710110"/>
<evidence type="ECO:0000313" key="8">
    <source>
        <dbReference type="Proteomes" id="UP000182762"/>
    </source>
</evidence>
<feature type="transmembrane region" description="Helical" evidence="6">
    <location>
        <begin position="192"/>
        <end position="210"/>
    </location>
</feature>
<dbReference type="InterPro" id="IPR001182">
    <property type="entry name" value="FtsW/RodA"/>
</dbReference>
<feature type="transmembrane region" description="Helical" evidence="6">
    <location>
        <begin position="109"/>
        <end position="128"/>
    </location>
</feature>
<dbReference type="GO" id="GO:0051301">
    <property type="term" value="P:cell division"/>
    <property type="evidence" value="ECO:0007669"/>
    <property type="project" value="UniProtKB-KW"/>
</dbReference>
<evidence type="ECO:0000313" key="7">
    <source>
        <dbReference type="EMBL" id="SFQ42229.1"/>
    </source>
</evidence>
<dbReference type="NCBIfam" id="NF038403">
    <property type="entry name" value="perm_prefix_1"/>
    <property type="match status" value="1"/>
</dbReference>
<dbReference type="EMBL" id="FOXX01000002">
    <property type="protein sequence ID" value="SFQ42229.1"/>
    <property type="molecule type" value="Genomic_DNA"/>
</dbReference>
<evidence type="ECO:0000256" key="6">
    <source>
        <dbReference type="SAM" id="Phobius"/>
    </source>
</evidence>
<feature type="transmembrane region" description="Helical" evidence="6">
    <location>
        <begin position="239"/>
        <end position="256"/>
    </location>
</feature>
<comment type="subcellular location">
    <subcellularLocation>
        <location evidence="1">Membrane</location>
        <topology evidence="1">Multi-pass membrane protein</topology>
    </subcellularLocation>
</comment>
<evidence type="ECO:0000256" key="5">
    <source>
        <dbReference type="ARBA" id="ARBA00023136"/>
    </source>
</evidence>
<dbReference type="RefSeq" id="WP_061803796.1">
    <property type="nucleotide sequence ID" value="NZ_FOXX01000002.1"/>
</dbReference>
<dbReference type="PANTHER" id="PTHR30474">
    <property type="entry name" value="CELL CYCLE PROTEIN"/>
    <property type="match status" value="1"/>
</dbReference>
<evidence type="ECO:0000256" key="4">
    <source>
        <dbReference type="ARBA" id="ARBA00022989"/>
    </source>
</evidence>
<protein>
    <submittedName>
        <fullName evidence="7">Cell division protein FtsW, lipid II flippase</fullName>
    </submittedName>
</protein>
<organism evidence="7 8">
    <name type="scientific">Priestia endophytica DSM 13796</name>
    <dbReference type="NCBI Taxonomy" id="1121089"/>
    <lineage>
        <taxon>Bacteria</taxon>
        <taxon>Bacillati</taxon>
        <taxon>Bacillota</taxon>
        <taxon>Bacilli</taxon>
        <taxon>Bacillales</taxon>
        <taxon>Bacillaceae</taxon>
        <taxon>Priestia</taxon>
    </lineage>
</organism>
<feature type="transmembrane region" description="Helical" evidence="6">
    <location>
        <begin position="216"/>
        <end position="232"/>
    </location>
</feature>
<keyword evidence="7" id="KW-0131">Cell cycle</keyword>
<feature type="transmembrane region" description="Helical" evidence="6">
    <location>
        <begin position="135"/>
        <end position="155"/>
    </location>
</feature>
<keyword evidence="4 6" id="KW-1133">Transmembrane helix</keyword>
<feature type="transmembrane region" description="Helical" evidence="6">
    <location>
        <begin position="383"/>
        <end position="405"/>
    </location>
</feature>
<accession>A0A1I5YDE7</accession>
<feature type="transmembrane region" description="Helical" evidence="6">
    <location>
        <begin position="346"/>
        <end position="371"/>
    </location>
</feature>
<evidence type="ECO:0000256" key="2">
    <source>
        <dbReference type="ARBA" id="ARBA00022692"/>
    </source>
</evidence>
<evidence type="ECO:0000256" key="1">
    <source>
        <dbReference type="ARBA" id="ARBA00004141"/>
    </source>
</evidence>
<keyword evidence="5 6" id="KW-0472">Membrane</keyword>
<dbReference type="InterPro" id="IPR047928">
    <property type="entry name" value="Perm_prefix_1"/>
</dbReference>
<dbReference type="PANTHER" id="PTHR30474:SF1">
    <property type="entry name" value="PEPTIDOGLYCAN GLYCOSYLTRANSFERASE MRDB"/>
    <property type="match status" value="1"/>
</dbReference>
<sequence>MDMKEAFLNRVTAHIRSKEAKKVVRLELYQHMRELSSLWEAEGMTKEEAEKKTIEQMGSPAQIGKKMNKLHRPIIDWFALLTMISLIALSFLTPILFTKVSSSDMLKMHSIGVSISVCIVGLLMFFNYEKLKNKGLFFYIAGCAFLLYMHFFGTIKGSRTFVSIGPVFSSAYITFPLFLLSWASFTVRNRMSFLASSFLLVFPFFMFIQMGYYGPSLLYVLLALCLTGAGKWNRKGSHLSIWFVVLILSAYAASLLRGTTLSKVIDLWREKPYQLFSESFYLLSRAGWFGNGVLPSTVELNTKYYVDLIFVPLTYMYGWLFSLFLLFLMSFLLFRMYRTFIGTREPFGRALTLGVILLYGVTCVWGLLMGMGKVPFLNVSVPFVSYGVISFMINASFIGFVLSVYRWKNINSLKE</sequence>
<keyword evidence="3" id="KW-0133">Cell shape</keyword>
<keyword evidence="7" id="KW-0132">Cell division</keyword>
<reference evidence="7 8" key="1">
    <citation type="submission" date="2016-10" db="EMBL/GenBank/DDBJ databases">
        <authorList>
            <person name="Varghese N."/>
            <person name="Submissions S."/>
        </authorList>
    </citation>
    <scope>NUCLEOTIDE SEQUENCE [LARGE SCALE GENOMIC DNA]</scope>
    <source>
        <strain evidence="7 8">DSM 13796</strain>
    </source>
</reference>